<keyword evidence="8" id="KW-0808">Transferase</keyword>
<dbReference type="PANTHER" id="PTHR10696:SF25">
    <property type="entry name" value="OXIDOREDUCTASE AIM17-RELATED"/>
    <property type="match status" value="1"/>
</dbReference>
<keyword evidence="3" id="KW-0479">Metal-binding</keyword>
<dbReference type="GO" id="GO:0046872">
    <property type="term" value="F:metal ion binding"/>
    <property type="evidence" value="ECO:0007669"/>
    <property type="project" value="UniProtKB-KW"/>
</dbReference>
<reference evidence="8 9" key="1">
    <citation type="journal article" date="2011" name="PLoS Pathog.">
        <title>Endophytic Life Strategies Decoded by Genome and Transcriptome Analyses of the Mutualistic Root Symbiont Piriformospora indica.</title>
        <authorList>
            <person name="Zuccaro A."/>
            <person name="Lahrmann U."/>
            <person name="Guldener U."/>
            <person name="Langen G."/>
            <person name="Pfiffi S."/>
            <person name="Biedenkopf D."/>
            <person name="Wong P."/>
            <person name="Samans B."/>
            <person name="Grimm C."/>
            <person name="Basiewicz M."/>
            <person name="Murat C."/>
            <person name="Martin F."/>
            <person name="Kogel K.H."/>
        </authorList>
    </citation>
    <scope>NUCLEOTIDE SEQUENCE [LARGE SCALE GENOMIC DNA]</scope>
    <source>
        <strain evidence="8 9">DSM 11827</strain>
    </source>
</reference>
<dbReference type="InterPro" id="IPR042098">
    <property type="entry name" value="TauD-like_sf"/>
</dbReference>
<comment type="cofactor">
    <cofactor evidence="1">
        <name>Fe(2+)</name>
        <dbReference type="ChEBI" id="CHEBI:29033"/>
    </cofactor>
</comment>
<keyword evidence="9" id="KW-1185">Reference proteome</keyword>
<keyword evidence="5" id="KW-0560">Oxidoreductase</keyword>
<evidence type="ECO:0000256" key="1">
    <source>
        <dbReference type="ARBA" id="ARBA00001954"/>
    </source>
</evidence>
<dbReference type="InParanoid" id="G4TFP0"/>
<evidence type="ECO:0000256" key="6">
    <source>
        <dbReference type="ARBA" id="ARBA00023004"/>
    </source>
</evidence>
<dbReference type="OMA" id="VHITWPN"/>
<feature type="domain" description="TauD/TfdA-like" evidence="7">
    <location>
        <begin position="158"/>
        <end position="386"/>
    </location>
</feature>
<accession>G4TFP0</accession>
<name>G4TFP0_SERID</name>
<dbReference type="GO" id="GO:0045329">
    <property type="term" value="P:carnitine biosynthetic process"/>
    <property type="evidence" value="ECO:0007669"/>
    <property type="project" value="TreeGrafter"/>
</dbReference>
<dbReference type="SUPFAM" id="SSF51197">
    <property type="entry name" value="Clavaminate synthase-like"/>
    <property type="match status" value="1"/>
</dbReference>
<evidence type="ECO:0000313" key="8">
    <source>
        <dbReference type="EMBL" id="CCA70144.1"/>
    </source>
</evidence>
<proteinExistence type="inferred from homology"/>
<comment type="caution">
    <text evidence="8">The sequence shown here is derived from an EMBL/GenBank/DDBJ whole genome shotgun (WGS) entry which is preliminary data.</text>
</comment>
<dbReference type="GO" id="GO:0016740">
    <property type="term" value="F:transferase activity"/>
    <property type="evidence" value="ECO:0007669"/>
    <property type="project" value="UniProtKB-KW"/>
</dbReference>
<evidence type="ECO:0000259" key="7">
    <source>
        <dbReference type="Pfam" id="PF02668"/>
    </source>
</evidence>
<evidence type="ECO:0000256" key="4">
    <source>
        <dbReference type="ARBA" id="ARBA00022964"/>
    </source>
</evidence>
<dbReference type="Gene3D" id="3.30.2020.30">
    <property type="match status" value="1"/>
</dbReference>
<dbReference type="InterPro" id="IPR050411">
    <property type="entry name" value="AlphaKG_dependent_hydroxylases"/>
</dbReference>
<dbReference type="AlphaFoldDB" id="G4TFP0"/>
<dbReference type="HOGENOM" id="CLU_021859_0_1_1"/>
<evidence type="ECO:0000256" key="3">
    <source>
        <dbReference type="ARBA" id="ARBA00022723"/>
    </source>
</evidence>
<keyword evidence="6" id="KW-0408">Iron</keyword>
<protein>
    <submittedName>
        <fullName evidence="8">Related to COX10-farnesyl transferase</fullName>
    </submittedName>
</protein>
<organism evidence="8 9">
    <name type="scientific">Serendipita indica (strain DSM 11827)</name>
    <name type="common">Root endophyte fungus</name>
    <name type="synonym">Piriformospora indica</name>
    <dbReference type="NCBI Taxonomy" id="1109443"/>
    <lineage>
        <taxon>Eukaryota</taxon>
        <taxon>Fungi</taxon>
        <taxon>Dikarya</taxon>
        <taxon>Basidiomycota</taxon>
        <taxon>Agaricomycotina</taxon>
        <taxon>Agaricomycetes</taxon>
        <taxon>Sebacinales</taxon>
        <taxon>Serendipitaceae</taxon>
        <taxon>Serendipita</taxon>
    </lineage>
</organism>
<comment type="similarity">
    <text evidence="2">Belongs to the gamma-BBH/TMLD family.</text>
</comment>
<keyword evidence="4" id="KW-0223">Dioxygenase</keyword>
<dbReference type="Proteomes" id="UP000007148">
    <property type="component" value="Unassembled WGS sequence"/>
</dbReference>
<evidence type="ECO:0000313" key="9">
    <source>
        <dbReference type="Proteomes" id="UP000007148"/>
    </source>
</evidence>
<dbReference type="eggNOG" id="KOG3889">
    <property type="taxonomic scope" value="Eukaryota"/>
</dbReference>
<dbReference type="InterPro" id="IPR003819">
    <property type="entry name" value="TauD/TfdA-like"/>
</dbReference>
<dbReference type="EMBL" id="CAFZ01000073">
    <property type="protein sequence ID" value="CCA70144.1"/>
    <property type="molecule type" value="Genomic_DNA"/>
</dbReference>
<dbReference type="CDD" id="cd00250">
    <property type="entry name" value="CAS_like"/>
    <property type="match status" value="1"/>
</dbReference>
<dbReference type="OrthoDB" id="406634at2759"/>
<evidence type="ECO:0000256" key="2">
    <source>
        <dbReference type="ARBA" id="ARBA00008654"/>
    </source>
</evidence>
<dbReference type="Pfam" id="PF02668">
    <property type="entry name" value="TauD"/>
    <property type="match status" value="1"/>
</dbReference>
<gene>
    <name evidence="8" type="ORF">PIIN_04083</name>
</gene>
<sequence length="429" mass="49182">MLRLRATKHLRSTSLRHLGTISVQTEGIVVPGISTRLPFAWLRDSCQCPLCVHPSTKQKLRESSSVSLDIRPLQTDGAVSFSNTFEELTVQWDPIFELDKKSHVSIYPLDFLKRYSDPHQLHEFHKDVELVPWVAADISKSRDLFVSYRDLDTPSGLLRAIVQLNRYGLLFVRGVPNEATNDHSCELPSLATSFGEIRETFYGRVWDVKNVKNSKNIAYTNLNLDLHMDLLYFQHPPRYQILHCLRNRVKGGVSIFVDAFKAAEKLYESSKEAFEVLSTTPVEFHYINDGHHLHQSHTTIELAPAHAKDQRTTQASVPNIAFINYSPPFQAPLSINTPPTFYSSLAQFAELLRQPENRFEYLLKEGDAVLFDNRRVLHARSAFEEWTEEERPSNVPPAMEGETSRWLKGCYLESDAVWDLMRVLRSKAE</sequence>
<dbReference type="Gene3D" id="3.60.130.10">
    <property type="entry name" value="Clavaminate synthase-like"/>
    <property type="match status" value="1"/>
</dbReference>
<dbReference type="PANTHER" id="PTHR10696">
    <property type="entry name" value="GAMMA-BUTYROBETAINE HYDROXYLASE-RELATED"/>
    <property type="match status" value="1"/>
</dbReference>
<dbReference type="STRING" id="1109443.G4TFP0"/>
<dbReference type="GO" id="GO:0005739">
    <property type="term" value="C:mitochondrion"/>
    <property type="evidence" value="ECO:0007669"/>
    <property type="project" value="TreeGrafter"/>
</dbReference>
<dbReference type="InterPro" id="IPR038492">
    <property type="entry name" value="GBBH-like_N_sf"/>
</dbReference>
<dbReference type="GO" id="GO:0051213">
    <property type="term" value="F:dioxygenase activity"/>
    <property type="evidence" value="ECO:0007669"/>
    <property type="project" value="UniProtKB-KW"/>
</dbReference>
<evidence type="ECO:0000256" key="5">
    <source>
        <dbReference type="ARBA" id="ARBA00023002"/>
    </source>
</evidence>